<dbReference type="PANTHER" id="PTHR35908:SF1">
    <property type="entry name" value="CONSERVED PROTEIN"/>
    <property type="match status" value="1"/>
</dbReference>
<dbReference type="OrthoDB" id="5524593at2"/>
<evidence type="ECO:0000259" key="1">
    <source>
        <dbReference type="PROSITE" id="PS51819"/>
    </source>
</evidence>
<reference evidence="3" key="1">
    <citation type="submission" date="2009-09" db="EMBL/GenBank/DDBJ databases">
        <title>The complete genome of Kribbella flavida DSM 17836.</title>
        <authorList>
            <consortium name="US DOE Joint Genome Institute (JGI-PGF)"/>
            <person name="Lucas S."/>
            <person name="Copeland A."/>
            <person name="Lapidus A."/>
            <person name="Glavina del Rio T."/>
            <person name="Dalin E."/>
            <person name="Tice H."/>
            <person name="Bruce D."/>
            <person name="Goodwin L."/>
            <person name="Pitluck S."/>
            <person name="Kyrpides N."/>
            <person name="Mavromatis K."/>
            <person name="Ivanova N."/>
            <person name="Saunders E."/>
            <person name="Brettin T."/>
            <person name="Detter J.C."/>
            <person name="Han C."/>
            <person name="Larimer F."/>
            <person name="Land M."/>
            <person name="Hauser L."/>
            <person name="Markowitz V."/>
            <person name="Cheng J.-F."/>
            <person name="Hugenholtz P."/>
            <person name="Woyke T."/>
            <person name="Wu D."/>
            <person name="Pukall R."/>
            <person name="Klenk H.-P."/>
            <person name="Eisen J.A."/>
        </authorList>
    </citation>
    <scope>NUCLEOTIDE SEQUENCE [LARGE SCALE GENOMIC DNA]</scope>
    <source>
        <strain evidence="3">DSM 17836 / JCM 10339 / NBRC 14399</strain>
    </source>
</reference>
<dbReference type="SUPFAM" id="SSF54593">
    <property type="entry name" value="Glyoxalase/Bleomycin resistance protein/Dihydroxybiphenyl dioxygenase"/>
    <property type="match status" value="1"/>
</dbReference>
<keyword evidence="3" id="KW-1185">Reference proteome</keyword>
<feature type="domain" description="VOC" evidence="1">
    <location>
        <begin position="13"/>
        <end position="123"/>
    </location>
</feature>
<evidence type="ECO:0000313" key="3">
    <source>
        <dbReference type="Proteomes" id="UP000007967"/>
    </source>
</evidence>
<dbReference type="PROSITE" id="PS51819">
    <property type="entry name" value="VOC"/>
    <property type="match status" value="1"/>
</dbReference>
<reference evidence="2 3" key="2">
    <citation type="journal article" date="2010" name="Stand. Genomic Sci.">
        <title>Complete genome sequence of Kribbella flavida type strain (IFO 14399).</title>
        <authorList>
            <person name="Pukall R."/>
            <person name="Lapidus A."/>
            <person name="Glavina Del Rio T."/>
            <person name="Copeland A."/>
            <person name="Tice H."/>
            <person name="Cheng J.-F."/>
            <person name="Lucas S."/>
            <person name="Chen F."/>
            <person name="Nolan M."/>
            <person name="LaButti K."/>
            <person name="Pati A."/>
            <person name="Ivanova N."/>
            <person name="Mavrommatis K."/>
            <person name="Mikhailova N."/>
            <person name="Pitluck S."/>
            <person name="Bruce D."/>
            <person name="Goodwin L."/>
            <person name="Land M."/>
            <person name="Hauser L."/>
            <person name="Chang Y.-J."/>
            <person name="Jeffries C.D."/>
            <person name="Chen A."/>
            <person name="Palaniappan K."/>
            <person name="Chain P."/>
            <person name="Rohde M."/>
            <person name="Goeker M."/>
            <person name="Bristow J."/>
            <person name="Eisen J.A."/>
            <person name="Markowitz V."/>
            <person name="Hugenholtz P."/>
            <person name="Kyrpides N.C."/>
            <person name="Klenk H.-P."/>
            <person name="Brettin T."/>
        </authorList>
    </citation>
    <scope>NUCLEOTIDE SEQUENCE [LARGE SCALE GENOMIC DNA]</scope>
    <source>
        <strain evidence="3">DSM 17836 / JCM 10339 / NBRC 14399</strain>
    </source>
</reference>
<sequence>MAVPHGEQPPVLTIDTVVVDCADPLTLGRFWQHLLGGELRKDHHEEFFELRGGAVGLDFAQVPEAKQVKNRLHLDLRVDPAQRQQAIDHALALGATTADDLYDGDRWQVMRDPEGNEFCIVWGAA</sequence>
<evidence type="ECO:0000313" key="2">
    <source>
        <dbReference type="EMBL" id="ADB29634.1"/>
    </source>
</evidence>
<proteinExistence type="predicted"/>
<protein>
    <recommendedName>
        <fullName evidence="1">VOC domain-containing protein</fullName>
    </recommendedName>
</protein>
<dbReference type="EMBL" id="CP001736">
    <property type="protein sequence ID" value="ADB29634.1"/>
    <property type="molecule type" value="Genomic_DNA"/>
</dbReference>
<dbReference type="AlphaFoldDB" id="D2PVX7"/>
<dbReference type="Pfam" id="PF18029">
    <property type="entry name" value="Glyoxalase_6"/>
    <property type="match status" value="1"/>
</dbReference>
<dbReference type="InterPro" id="IPR041581">
    <property type="entry name" value="Glyoxalase_6"/>
</dbReference>
<dbReference type="InterPro" id="IPR037523">
    <property type="entry name" value="VOC_core"/>
</dbReference>
<dbReference type="RefSeq" id="WP_012918190.1">
    <property type="nucleotide sequence ID" value="NC_013729.1"/>
</dbReference>
<dbReference type="STRING" id="479435.Kfla_0512"/>
<dbReference type="eggNOG" id="COG0346">
    <property type="taxonomic scope" value="Bacteria"/>
</dbReference>
<dbReference type="KEGG" id="kfl:Kfla_0512"/>
<name>D2PVX7_KRIFD</name>
<dbReference type="HOGENOM" id="CLU_108054_0_0_11"/>
<dbReference type="PANTHER" id="PTHR35908">
    <property type="entry name" value="HYPOTHETICAL FUSION PROTEIN"/>
    <property type="match status" value="1"/>
</dbReference>
<dbReference type="InterPro" id="IPR029068">
    <property type="entry name" value="Glyas_Bleomycin-R_OHBP_Dase"/>
</dbReference>
<dbReference type="Proteomes" id="UP000007967">
    <property type="component" value="Chromosome"/>
</dbReference>
<dbReference type="Gene3D" id="3.10.180.10">
    <property type="entry name" value="2,3-Dihydroxybiphenyl 1,2-Dioxygenase, domain 1"/>
    <property type="match status" value="1"/>
</dbReference>
<organism evidence="2 3">
    <name type="scientific">Kribbella flavida (strain DSM 17836 / JCM 10339 / NBRC 14399)</name>
    <dbReference type="NCBI Taxonomy" id="479435"/>
    <lineage>
        <taxon>Bacteria</taxon>
        <taxon>Bacillati</taxon>
        <taxon>Actinomycetota</taxon>
        <taxon>Actinomycetes</taxon>
        <taxon>Propionibacteriales</taxon>
        <taxon>Kribbellaceae</taxon>
        <taxon>Kribbella</taxon>
    </lineage>
</organism>
<gene>
    <name evidence="2" type="ordered locus">Kfla_0512</name>
</gene>
<accession>D2PVX7</accession>